<reference evidence="6" key="1">
    <citation type="journal article" date="2021" name="Mol. Ecol. Resour.">
        <title>Apolygus lucorum genome provides insights into omnivorousness and mesophyll feeding.</title>
        <authorList>
            <person name="Liu Y."/>
            <person name="Liu H."/>
            <person name="Wang H."/>
            <person name="Huang T."/>
            <person name="Liu B."/>
            <person name="Yang B."/>
            <person name="Yin L."/>
            <person name="Li B."/>
            <person name="Zhang Y."/>
            <person name="Zhang S."/>
            <person name="Jiang F."/>
            <person name="Zhang X."/>
            <person name="Ren Y."/>
            <person name="Wang B."/>
            <person name="Wang S."/>
            <person name="Lu Y."/>
            <person name="Wu K."/>
            <person name="Fan W."/>
            <person name="Wang G."/>
        </authorList>
    </citation>
    <scope>NUCLEOTIDE SEQUENCE</scope>
    <source>
        <strain evidence="6">12Hb</strain>
    </source>
</reference>
<dbReference type="InterPro" id="IPR036249">
    <property type="entry name" value="Thioredoxin-like_sf"/>
</dbReference>
<dbReference type="Pfam" id="PF08806">
    <property type="entry name" value="Sep15_SelM"/>
    <property type="match status" value="1"/>
</dbReference>
<dbReference type="PANTHER" id="PTHR13077:SF7">
    <property type="entry name" value="SELENOPROTEIN M"/>
    <property type="match status" value="1"/>
</dbReference>
<dbReference type="GO" id="GO:0016491">
    <property type="term" value="F:oxidoreductase activity"/>
    <property type="evidence" value="ECO:0007669"/>
    <property type="project" value="TreeGrafter"/>
</dbReference>
<dbReference type="InterPro" id="IPR039992">
    <property type="entry name" value="Sep15_SelM"/>
</dbReference>
<protein>
    <recommendedName>
        <fullName evidence="4">Selenoprotein M</fullName>
    </recommendedName>
</protein>
<comment type="similarity">
    <text evidence="1">Belongs to the selenoprotein M/F family.</text>
</comment>
<proteinExistence type="inferred from homology"/>
<dbReference type="SUPFAM" id="SSF52833">
    <property type="entry name" value="Thioredoxin-like"/>
    <property type="match status" value="1"/>
</dbReference>
<dbReference type="Gene3D" id="3.40.30.50">
    <property type="entry name" value="Sep15/SelM thioredoxin-like domain, active-site redox motif"/>
    <property type="match status" value="1"/>
</dbReference>
<dbReference type="PANTHER" id="PTHR13077">
    <property type="entry name" value="SELENOPROTEIN F"/>
    <property type="match status" value="1"/>
</dbReference>
<sequence length="108" mass="12313">MQTVFFLIALILLHAQASLQDEPNIEDVAFAEVQSCKGCQLRGLPEVKDFIFQDVPLYGENVVFKAVQGAPPELILYDGEKNELKRIALREFGKSRNFEYSRGYPNYL</sequence>
<accession>A0A6A4J6W0</accession>
<dbReference type="AlphaFoldDB" id="A0A6A4J6W0"/>
<evidence type="ECO:0000256" key="3">
    <source>
        <dbReference type="ARBA" id="ARBA00022933"/>
    </source>
</evidence>
<name>A0A6A4J6W0_APOLU</name>
<keyword evidence="3" id="KW-0712">Selenocysteine</keyword>
<evidence type="ECO:0000259" key="5">
    <source>
        <dbReference type="Pfam" id="PF08806"/>
    </source>
</evidence>
<feature type="domain" description="Selenoprotein F/M" evidence="5">
    <location>
        <begin position="32"/>
        <end position="93"/>
    </location>
</feature>
<dbReference type="Proteomes" id="UP000466442">
    <property type="component" value="Unassembled WGS sequence"/>
</dbReference>
<gene>
    <name evidence="6" type="ORF">GE061_002507</name>
</gene>
<dbReference type="InterPro" id="IPR014912">
    <property type="entry name" value="Sep15_SelM_dom"/>
</dbReference>
<evidence type="ECO:0000313" key="6">
    <source>
        <dbReference type="EMBL" id="KAF6204167.1"/>
    </source>
</evidence>
<keyword evidence="7" id="KW-1185">Reference proteome</keyword>
<dbReference type="OrthoDB" id="25165at2759"/>
<comment type="caution">
    <text evidence="6">The sequence shown here is derived from an EMBL/GenBank/DDBJ whole genome shotgun (WGS) entry which is preliminary data.</text>
</comment>
<evidence type="ECO:0000313" key="7">
    <source>
        <dbReference type="Proteomes" id="UP000466442"/>
    </source>
</evidence>
<evidence type="ECO:0000256" key="2">
    <source>
        <dbReference type="ARBA" id="ARBA00022729"/>
    </source>
</evidence>
<evidence type="ECO:0000256" key="4">
    <source>
        <dbReference type="ARBA" id="ARBA00040773"/>
    </source>
</evidence>
<organism evidence="6 7">
    <name type="scientific">Apolygus lucorum</name>
    <name type="common">Small green plant bug</name>
    <name type="synonym">Lygocoris lucorum</name>
    <dbReference type="NCBI Taxonomy" id="248454"/>
    <lineage>
        <taxon>Eukaryota</taxon>
        <taxon>Metazoa</taxon>
        <taxon>Ecdysozoa</taxon>
        <taxon>Arthropoda</taxon>
        <taxon>Hexapoda</taxon>
        <taxon>Insecta</taxon>
        <taxon>Pterygota</taxon>
        <taxon>Neoptera</taxon>
        <taxon>Paraneoptera</taxon>
        <taxon>Hemiptera</taxon>
        <taxon>Heteroptera</taxon>
        <taxon>Panheteroptera</taxon>
        <taxon>Cimicomorpha</taxon>
        <taxon>Miridae</taxon>
        <taxon>Mirini</taxon>
        <taxon>Apolygus</taxon>
    </lineage>
</organism>
<dbReference type="InterPro" id="IPR038219">
    <property type="entry name" value="Sep15/SelM_sf"/>
</dbReference>
<dbReference type="EMBL" id="WIXP02000010">
    <property type="protein sequence ID" value="KAF6204167.1"/>
    <property type="molecule type" value="Genomic_DNA"/>
</dbReference>
<evidence type="ECO:0000256" key="1">
    <source>
        <dbReference type="ARBA" id="ARBA00005742"/>
    </source>
</evidence>
<keyword evidence="2" id="KW-0732">Signal</keyword>
<dbReference type="GO" id="GO:0005788">
    <property type="term" value="C:endoplasmic reticulum lumen"/>
    <property type="evidence" value="ECO:0007669"/>
    <property type="project" value="TreeGrafter"/>
</dbReference>